<feature type="compositionally biased region" description="Basic and acidic residues" evidence="8">
    <location>
        <begin position="1"/>
        <end position="15"/>
    </location>
</feature>
<organism evidence="11 12">
    <name type="scientific">Endocarpon pusillum</name>
    <dbReference type="NCBI Taxonomy" id="364733"/>
    <lineage>
        <taxon>Eukaryota</taxon>
        <taxon>Fungi</taxon>
        <taxon>Dikarya</taxon>
        <taxon>Ascomycota</taxon>
        <taxon>Pezizomycotina</taxon>
        <taxon>Eurotiomycetes</taxon>
        <taxon>Chaetothyriomycetidae</taxon>
        <taxon>Verrucariales</taxon>
        <taxon>Verrucariaceae</taxon>
        <taxon>Endocarpon</taxon>
    </lineage>
</organism>
<comment type="caution">
    <text evidence="11">The sequence shown here is derived from an EMBL/GenBank/DDBJ whole genome shotgun (WGS) entry which is preliminary data.</text>
</comment>
<feature type="transmembrane region" description="Helical" evidence="9">
    <location>
        <begin position="256"/>
        <end position="280"/>
    </location>
</feature>
<dbReference type="OrthoDB" id="6418713at2759"/>
<evidence type="ECO:0000256" key="6">
    <source>
        <dbReference type="ARBA" id="ARBA00022989"/>
    </source>
</evidence>
<keyword evidence="12" id="KW-1185">Reference proteome</keyword>
<sequence>MSEAEKARKSEDSPRPVEMSTLPTVSSEAKEPTRPTKPALHPAFYVISWIAMSSGVILFNKWVLDTKNFRFPIILTTWHLAFASLMTQILARTTSLLESRKTVKMTGRVYLRAIVPIGFFFSLSLICGNKAYLYLSVAFIQMLKATTPVAVLLATWSLGVAPPNFKTLGNVSFIVIGVILASFGEIMFDLTGFIYQVTGVMFEATRLVMIQMILSSPDFKMDPLVSLYYYAPVCAVMNAIVSVFTELPTFHLDDIYRVGIITLIANAMIAFLLNVSLVFLIGKTSSLVLTLCGVLKDILLVAASMIIWGTPVSGLQFFGYSIALGGLLYYKLGSEQLKQYASSAGRSWNEFGTNKPATRKLVIVGASVFTVFLLLCGLAPTYAPGSVKASSDYLKSLLGGAAAAAAPKRKGT</sequence>
<feature type="transmembrane region" description="Helical" evidence="9">
    <location>
        <begin position="69"/>
        <end position="89"/>
    </location>
</feature>
<evidence type="ECO:0000256" key="4">
    <source>
        <dbReference type="ARBA" id="ARBA00011182"/>
    </source>
</evidence>
<proteinExistence type="inferred from homology"/>
<feature type="transmembrane region" description="Helical" evidence="9">
    <location>
        <begin position="287"/>
        <end position="308"/>
    </location>
</feature>
<dbReference type="AlphaFoldDB" id="A0A8H7A9Z9"/>
<feature type="domain" description="Sugar phosphate transporter" evidence="10">
    <location>
        <begin position="43"/>
        <end position="330"/>
    </location>
</feature>
<keyword evidence="5 9" id="KW-0812">Transmembrane</keyword>
<dbReference type="InterPro" id="IPR004853">
    <property type="entry name" value="Sugar_P_trans_dom"/>
</dbReference>
<evidence type="ECO:0000313" key="12">
    <source>
        <dbReference type="Proteomes" id="UP000606974"/>
    </source>
</evidence>
<evidence type="ECO:0000256" key="5">
    <source>
        <dbReference type="ARBA" id="ARBA00022692"/>
    </source>
</evidence>
<feature type="transmembrane region" description="Helical" evidence="9">
    <location>
        <begin position="361"/>
        <end position="383"/>
    </location>
</feature>
<feature type="transmembrane region" description="Helical" evidence="9">
    <location>
        <begin position="43"/>
        <end position="63"/>
    </location>
</feature>
<dbReference type="InterPro" id="IPR050186">
    <property type="entry name" value="TPT_transporter"/>
</dbReference>
<dbReference type="Pfam" id="PF03151">
    <property type="entry name" value="TPT"/>
    <property type="match status" value="1"/>
</dbReference>
<dbReference type="EMBL" id="JAACFV010000186">
    <property type="protein sequence ID" value="KAF7503281.1"/>
    <property type="molecule type" value="Genomic_DNA"/>
</dbReference>
<evidence type="ECO:0000313" key="11">
    <source>
        <dbReference type="EMBL" id="KAF7503281.1"/>
    </source>
</evidence>
<dbReference type="GO" id="GO:0005789">
    <property type="term" value="C:endoplasmic reticulum membrane"/>
    <property type="evidence" value="ECO:0007669"/>
    <property type="project" value="UniProtKB-SubCell"/>
</dbReference>
<feature type="transmembrane region" description="Helical" evidence="9">
    <location>
        <begin position="109"/>
        <end position="126"/>
    </location>
</feature>
<keyword evidence="7 9" id="KW-0472">Membrane</keyword>
<dbReference type="PANTHER" id="PTHR11132">
    <property type="entry name" value="SOLUTE CARRIER FAMILY 35"/>
    <property type="match status" value="1"/>
</dbReference>
<reference evidence="11" key="1">
    <citation type="submission" date="2020-02" db="EMBL/GenBank/DDBJ databases">
        <authorList>
            <person name="Palmer J.M."/>
        </authorList>
    </citation>
    <scope>NUCLEOTIDE SEQUENCE</scope>
    <source>
        <strain evidence="11">EPUS1.4</strain>
        <tissue evidence="11">Thallus</tissue>
    </source>
</reference>
<evidence type="ECO:0000259" key="10">
    <source>
        <dbReference type="Pfam" id="PF03151"/>
    </source>
</evidence>
<feature type="transmembrane region" description="Helical" evidence="9">
    <location>
        <begin position="132"/>
        <end position="156"/>
    </location>
</feature>
<protein>
    <recommendedName>
        <fullName evidence="10">Sugar phosphate transporter domain-containing protein</fullName>
    </recommendedName>
</protein>
<comment type="function">
    <text evidence="1">Involved in the import of GDP-mannose from the cytoplasm into the Golgi lumen.</text>
</comment>
<accession>A0A8H7A9Z9</accession>
<name>A0A8H7A9Z9_9EURO</name>
<evidence type="ECO:0000256" key="9">
    <source>
        <dbReference type="SAM" id="Phobius"/>
    </source>
</evidence>
<comment type="subunit">
    <text evidence="4">Homooligomer.</text>
</comment>
<feature type="transmembrane region" description="Helical" evidence="9">
    <location>
        <begin position="314"/>
        <end position="332"/>
    </location>
</feature>
<comment type="subcellular location">
    <subcellularLocation>
        <location evidence="2">Endoplasmic reticulum membrane</location>
        <topology evidence="2">Multi-pass membrane protein</topology>
    </subcellularLocation>
</comment>
<keyword evidence="6 9" id="KW-1133">Transmembrane helix</keyword>
<feature type="transmembrane region" description="Helical" evidence="9">
    <location>
        <begin position="193"/>
        <end position="215"/>
    </location>
</feature>
<evidence type="ECO:0000256" key="3">
    <source>
        <dbReference type="ARBA" id="ARBA00010425"/>
    </source>
</evidence>
<feature type="transmembrane region" description="Helical" evidence="9">
    <location>
        <begin position="227"/>
        <end position="244"/>
    </location>
</feature>
<feature type="transmembrane region" description="Helical" evidence="9">
    <location>
        <begin position="168"/>
        <end position="187"/>
    </location>
</feature>
<evidence type="ECO:0000256" key="8">
    <source>
        <dbReference type="SAM" id="MobiDB-lite"/>
    </source>
</evidence>
<comment type="similarity">
    <text evidence="3">Belongs to the TPT transporter family. SLC35D subfamily.</text>
</comment>
<evidence type="ECO:0000256" key="2">
    <source>
        <dbReference type="ARBA" id="ARBA00004477"/>
    </source>
</evidence>
<gene>
    <name evidence="11" type="ORF">GJ744_004003</name>
</gene>
<dbReference type="Proteomes" id="UP000606974">
    <property type="component" value="Unassembled WGS sequence"/>
</dbReference>
<feature type="region of interest" description="Disordered" evidence="8">
    <location>
        <begin position="1"/>
        <end position="36"/>
    </location>
</feature>
<evidence type="ECO:0000256" key="1">
    <source>
        <dbReference type="ARBA" id="ARBA00003420"/>
    </source>
</evidence>
<evidence type="ECO:0000256" key="7">
    <source>
        <dbReference type="ARBA" id="ARBA00023136"/>
    </source>
</evidence>